<dbReference type="RefSeq" id="WP_200257947.1">
    <property type="nucleotide sequence ID" value="NZ_NRSH01000053.1"/>
</dbReference>
<reference evidence="2 3" key="1">
    <citation type="journal article" date="2020" name="Microorganisms">
        <title>Osmotic Adaptation and Compatible Solute Biosynthesis of Phototrophic Bacteria as Revealed from Genome Analyses.</title>
        <authorList>
            <person name="Imhoff J.F."/>
            <person name="Rahn T."/>
            <person name="Kunzel S."/>
            <person name="Keller A."/>
            <person name="Neulinger S.C."/>
        </authorList>
    </citation>
    <scope>NUCLEOTIDE SEQUENCE [LARGE SCALE GENOMIC DNA]</scope>
    <source>
        <strain evidence="2 3">DSM 15116</strain>
    </source>
</reference>
<keyword evidence="3" id="KW-1185">Reference proteome</keyword>
<dbReference type="PANTHER" id="PTHR43267:SF1">
    <property type="entry name" value="TRNA THREONYLCARBAMOYLADENOSINE DEHYDRATASE"/>
    <property type="match status" value="1"/>
</dbReference>
<dbReference type="PANTHER" id="PTHR43267">
    <property type="entry name" value="TRNA THREONYLCARBAMOYLADENOSINE DEHYDRATASE"/>
    <property type="match status" value="1"/>
</dbReference>
<dbReference type="InterPro" id="IPR035985">
    <property type="entry name" value="Ubiquitin-activating_enz"/>
</dbReference>
<organism evidence="2 3">
    <name type="scientific">Halorhodospira neutriphila</name>
    <dbReference type="NCBI Taxonomy" id="168379"/>
    <lineage>
        <taxon>Bacteria</taxon>
        <taxon>Pseudomonadati</taxon>
        <taxon>Pseudomonadota</taxon>
        <taxon>Gammaproteobacteria</taxon>
        <taxon>Chromatiales</taxon>
        <taxon>Ectothiorhodospiraceae</taxon>
        <taxon>Halorhodospira</taxon>
    </lineage>
</organism>
<dbReference type="Gene3D" id="3.40.50.720">
    <property type="entry name" value="NAD(P)-binding Rossmann-like Domain"/>
    <property type="match status" value="1"/>
</dbReference>
<dbReference type="Pfam" id="PF00899">
    <property type="entry name" value="ThiF"/>
    <property type="match status" value="1"/>
</dbReference>
<dbReference type="InterPro" id="IPR000594">
    <property type="entry name" value="ThiF_NAD_FAD-bd"/>
</dbReference>
<dbReference type="EMBL" id="NRSH01000053">
    <property type="protein sequence ID" value="MBK1726604.1"/>
    <property type="molecule type" value="Genomic_DNA"/>
</dbReference>
<gene>
    <name evidence="2" type="ORF">CKO13_06110</name>
</gene>
<evidence type="ECO:0000313" key="3">
    <source>
        <dbReference type="Proteomes" id="UP000738126"/>
    </source>
</evidence>
<feature type="domain" description="THIF-type NAD/FAD binding fold" evidence="1">
    <location>
        <begin position="16"/>
        <end position="265"/>
    </location>
</feature>
<dbReference type="InterPro" id="IPR045886">
    <property type="entry name" value="ThiF/MoeB/HesA"/>
</dbReference>
<evidence type="ECO:0000313" key="2">
    <source>
        <dbReference type="EMBL" id="MBK1726604.1"/>
    </source>
</evidence>
<comment type="caution">
    <text evidence="2">The sequence shown here is derived from an EMBL/GenBank/DDBJ whole genome shotgun (WGS) entry which is preliminary data.</text>
</comment>
<dbReference type="Proteomes" id="UP000738126">
    <property type="component" value="Unassembled WGS sequence"/>
</dbReference>
<evidence type="ECO:0000259" key="1">
    <source>
        <dbReference type="Pfam" id="PF00899"/>
    </source>
</evidence>
<dbReference type="SUPFAM" id="SSF69572">
    <property type="entry name" value="Activating enzymes of the ubiquitin-like proteins"/>
    <property type="match status" value="1"/>
</dbReference>
<sequence length="289" mass="31380">MPPFDYTTAFQRTVGWVTPEELQRLRRSCVAIAGLGGVGGSHLLTLARLGVGRFRIADLDHFELHNMNRQAGATLSTLHRPKVEVAREMALDINPELEIATFPEGVEAANVDAFLAGANAYVDGLDFFAFAARRLVFARAAAHNVPALTAAPLGMGAAALNFHPQGMSFDRYFDLHEGLEEAELAVRFMLGLAPARLHMGYLTDPATVDLGAQRGPSTPMACMLCAGIIGAEVAKVLLGRGRTLWAPRGVQYDPYRQRLVRTWRPGGNRSNPLQRLLIGLARRRLAASG</sequence>
<name>A0ABS1E5W9_9GAMM</name>
<dbReference type="CDD" id="cd01483">
    <property type="entry name" value="E1_enzyme_family"/>
    <property type="match status" value="1"/>
</dbReference>
<protein>
    <recommendedName>
        <fullName evidence="1">THIF-type NAD/FAD binding fold domain-containing protein</fullName>
    </recommendedName>
</protein>
<proteinExistence type="predicted"/>
<accession>A0ABS1E5W9</accession>
<dbReference type="NCBIfam" id="NF006077">
    <property type="entry name" value="PRK08223.1"/>
    <property type="match status" value="1"/>
</dbReference>